<name>A0AC35U6K8_9BILA</name>
<sequence length="341" mass="39507">MMMRQNILICLFLFILTISIGAKSADAEEKKDVSHGFNTKINWVSWADALTTAKRDNKPIMMLVHKTWCNACKLLKKSFNEDEEQTELIKQSKKFVMVNLEDDEELEDERYGPDGMYIPRTIFLNIEGAPLAVDNKVEYPHNHYYYPRIGSIIKGMKRAIKAFDLNKVAKGQDSEDAVKEVKKTEENEEKKSDEKKEKKDKKSEEKKEKTEETKEKNTAEKKEKKTEEVKETKAKKETKTDDKKTKKTDEKKTKKSEEKKKASKKDKVEKCPHQAKAEAAKKAAEEALADHKKRESQKKSGKKEDKPQGEKKSKEAKRDDGKKSDRKKETKKDQKSKKDEL</sequence>
<dbReference type="WBParaSite" id="RSKR_0000820700.1">
    <property type="protein sequence ID" value="RSKR_0000820700.1"/>
    <property type="gene ID" value="RSKR_0000820700"/>
</dbReference>
<evidence type="ECO:0000313" key="2">
    <source>
        <dbReference type="WBParaSite" id="RSKR_0000820700.1"/>
    </source>
</evidence>
<reference evidence="2" key="1">
    <citation type="submission" date="2016-11" db="UniProtKB">
        <authorList>
            <consortium name="WormBaseParasite"/>
        </authorList>
    </citation>
    <scope>IDENTIFICATION</scope>
    <source>
        <strain evidence="2">KR3021</strain>
    </source>
</reference>
<dbReference type="Proteomes" id="UP000095286">
    <property type="component" value="Unplaced"/>
</dbReference>
<organism evidence="1 2">
    <name type="scientific">Rhabditophanes sp. KR3021</name>
    <dbReference type="NCBI Taxonomy" id="114890"/>
    <lineage>
        <taxon>Eukaryota</taxon>
        <taxon>Metazoa</taxon>
        <taxon>Ecdysozoa</taxon>
        <taxon>Nematoda</taxon>
        <taxon>Chromadorea</taxon>
        <taxon>Rhabditida</taxon>
        <taxon>Tylenchina</taxon>
        <taxon>Panagrolaimomorpha</taxon>
        <taxon>Strongyloidoidea</taxon>
        <taxon>Alloionematidae</taxon>
        <taxon>Rhabditophanes</taxon>
    </lineage>
</organism>
<proteinExistence type="predicted"/>
<evidence type="ECO:0000313" key="1">
    <source>
        <dbReference type="Proteomes" id="UP000095286"/>
    </source>
</evidence>
<protein>
    <submittedName>
        <fullName evidence="2">Thioredoxin domain-containing protein</fullName>
    </submittedName>
</protein>
<accession>A0AC35U6K8</accession>